<evidence type="ECO:0000313" key="1">
    <source>
        <dbReference type="EMBL" id="CAG1846090.1"/>
    </source>
</evidence>
<dbReference type="EMBL" id="HG996471">
    <property type="protein sequence ID" value="CAG1846090.1"/>
    <property type="molecule type" value="Genomic_DNA"/>
</dbReference>
<protein>
    <submittedName>
        <fullName evidence="1">(wild Malaysian banana) hypothetical protein</fullName>
    </submittedName>
</protein>
<gene>
    <name evidence="1" type="ORF">GSMUA_158850.1</name>
</gene>
<organism evidence="2 3">
    <name type="scientific">Musa acuminata subsp. malaccensis</name>
    <name type="common">Wild banana</name>
    <name type="synonym">Musa malaccensis</name>
    <dbReference type="NCBI Taxonomy" id="214687"/>
    <lineage>
        <taxon>Eukaryota</taxon>
        <taxon>Viridiplantae</taxon>
        <taxon>Streptophyta</taxon>
        <taxon>Embryophyta</taxon>
        <taxon>Tracheophyta</taxon>
        <taxon>Spermatophyta</taxon>
        <taxon>Magnoliopsida</taxon>
        <taxon>Liliopsida</taxon>
        <taxon>Zingiberales</taxon>
        <taxon>Musaceae</taxon>
        <taxon>Musa</taxon>
    </lineage>
</organism>
<keyword evidence="3" id="KW-1185">Reference proteome</keyword>
<proteinExistence type="predicted"/>
<dbReference type="Gramene" id="Ma06_t12840.1">
    <property type="protein sequence ID" value="Ma06_p12840.1"/>
    <property type="gene ID" value="Ma06_g12840"/>
</dbReference>
<dbReference type="InParanoid" id="A0A804JFM1"/>
<reference evidence="1" key="1">
    <citation type="submission" date="2021-03" db="EMBL/GenBank/DDBJ databases">
        <authorList>
            <consortium name="Genoscope - CEA"/>
            <person name="William W."/>
        </authorList>
    </citation>
    <scope>NUCLEOTIDE SEQUENCE</scope>
    <source>
        <strain evidence="1">Doubled-haploid Pahang</strain>
    </source>
</reference>
<name>A0A804JFM1_MUSAM</name>
<dbReference type="EnsemblPlants" id="Ma06_t12840.1">
    <property type="protein sequence ID" value="Ma06_p12840.1"/>
    <property type="gene ID" value="Ma06_g12840"/>
</dbReference>
<evidence type="ECO:0000313" key="2">
    <source>
        <dbReference type="EnsemblPlants" id="Ma06_p12840.1"/>
    </source>
</evidence>
<sequence>MKKCHFPLNLFQHEGCPLTRWLGDRGCSCLPIKIARCERERERERERESSALFSSSSQSPSHCRHVFMAAVSKAANLLRAGQQCFSLSLSWSAQSRR</sequence>
<dbReference type="AlphaFoldDB" id="A0A804JFM1"/>
<reference evidence="2" key="2">
    <citation type="submission" date="2021-05" db="UniProtKB">
        <authorList>
            <consortium name="EnsemblPlants"/>
        </authorList>
    </citation>
    <scope>IDENTIFICATION</scope>
    <source>
        <strain evidence="2">subsp. malaccensis</strain>
    </source>
</reference>
<evidence type="ECO:0000313" key="3">
    <source>
        <dbReference type="Proteomes" id="UP000012960"/>
    </source>
</evidence>
<accession>A0A804JFM1</accession>
<dbReference type="Proteomes" id="UP000012960">
    <property type="component" value="Unplaced"/>
</dbReference>